<organism evidence="2 3">
    <name type="scientific">Brucella haematophila</name>
    <dbReference type="NCBI Taxonomy" id="419474"/>
    <lineage>
        <taxon>Bacteria</taxon>
        <taxon>Pseudomonadati</taxon>
        <taxon>Pseudomonadota</taxon>
        <taxon>Alphaproteobacteria</taxon>
        <taxon>Hyphomicrobiales</taxon>
        <taxon>Brucellaceae</taxon>
        <taxon>Brucella/Ochrobactrum group</taxon>
        <taxon>Brucella</taxon>
    </lineage>
</organism>
<keyword evidence="3" id="KW-1185">Reference proteome</keyword>
<dbReference type="Gene3D" id="1.20.5.4090">
    <property type="match status" value="1"/>
</dbReference>
<gene>
    <name evidence="2" type="ORF">HED55_08210</name>
</gene>
<dbReference type="RefSeq" id="WP_138783871.1">
    <property type="nucleotide sequence ID" value="NZ_JBHEEQ010000020.1"/>
</dbReference>
<comment type="caution">
    <text evidence="2">The sequence shown here is derived from an EMBL/GenBank/DDBJ whole genome shotgun (WGS) entry which is preliminary data.</text>
</comment>
<evidence type="ECO:0000256" key="1">
    <source>
        <dbReference type="SAM" id="Coils"/>
    </source>
</evidence>
<sequence length="217" mass="23629">MTELKPFLEDMLSMSTGPDGRTLQIHFCRPVTADDRKALMDAHNFAATRPEPAATGTGLVTVGGEYLDGHTWKPMPAGVTDFALRGFKTRALCDRSQADELLASEREKALFLKTAMEIAQTHCGMKDKTIASLEADNAALAARVKELDSECNELVAKCNEIIRQRDHALNTCAQMEEDKDALEAKLAAAEKEAAAWEANYKALDAQYARAVLGGKPS</sequence>
<dbReference type="Proteomes" id="UP000704467">
    <property type="component" value="Unassembled WGS sequence"/>
</dbReference>
<feature type="coiled-coil region" evidence="1">
    <location>
        <begin position="130"/>
        <end position="206"/>
    </location>
</feature>
<proteinExistence type="predicted"/>
<name>A0ABX1DK32_9HYPH</name>
<reference evidence="2 3" key="1">
    <citation type="submission" date="2020-03" db="EMBL/GenBank/DDBJ databases">
        <title>Whole genome sequencing of clinical and environmental type strains of Ochrobactrum.</title>
        <authorList>
            <person name="Dharne M."/>
        </authorList>
    </citation>
    <scope>NUCLEOTIDE SEQUENCE [LARGE SCALE GENOMIC DNA]</scope>
    <source>
        <strain evidence="2 3">CIP 109452</strain>
    </source>
</reference>
<accession>A0ABX1DK32</accession>
<protein>
    <submittedName>
        <fullName evidence="2">Uncharacterized protein</fullName>
    </submittedName>
</protein>
<dbReference type="EMBL" id="JAAVLN010000001">
    <property type="protein sequence ID" value="NKC03328.1"/>
    <property type="molecule type" value="Genomic_DNA"/>
</dbReference>
<evidence type="ECO:0000313" key="2">
    <source>
        <dbReference type="EMBL" id="NKC03328.1"/>
    </source>
</evidence>
<evidence type="ECO:0000313" key="3">
    <source>
        <dbReference type="Proteomes" id="UP000704467"/>
    </source>
</evidence>
<keyword evidence="1" id="KW-0175">Coiled coil</keyword>